<evidence type="ECO:0000313" key="5">
    <source>
        <dbReference type="RefSeq" id="XP_023941569.2"/>
    </source>
</evidence>
<dbReference type="OrthoDB" id="3231855at2759"/>
<feature type="domain" description="Smr" evidence="2">
    <location>
        <begin position="1071"/>
        <end position="1155"/>
    </location>
</feature>
<dbReference type="RefSeq" id="XP_023941569.2">
    <property type="nucleotide sequence ID" value="XM_024085801.2"/>
</dbReference>
<feature type="region of interest" description="Disordered" evidence="1">
    <location>
        <begin position="418"/>
        <end position="448"/>
    </location>
</feature>
<dbReference type="PANTHER" id="PTHR46535">
    <property type="entry name" value="NEDD4-BINDING PROTEIN 2"/>
    <property type="match status" value="1"/>
</dbReference>
<dbReference type="GO" id="GO:0005634">
    <property type="term" value="C:nucleus"/>
    <property type="evidence" value="ECO:0007669"/>
    <property type="project" value="TreeGrafter"/>
</dbReference>
<dbReference type="GO" id="GO:0043130">
    <property type="term" value="F:ubiquitin binding"/>
    <property type="evidence" value="ECO:0007669"/>
    <property type="project" value="InterPro"/>
</dbReference>
<keyword evidence="4" id="KW-1185">Reference proteome</keyword>
<feature type="compositionally biased region" description="Basic and acidic residues" evidence="1">
    <location>
        <begin position="418"/>
        <end position="427"/>
    </location>
</feature>
<reference evidence="5" key="1">
    <citation type="submission" date="2025-08" db="UniProtKB">
        <authorList>
            <consortium name="RefSeq"/>
        </authorList>
    </citation>
    <scope>IDENTIFICATION</scope>
</reference>
<feature type="region of interest" description="Disordered" evidence="1">
    <location>
        <begin position="741"/>
        <end position="770"/>
    </location>
</feature>
<feature type="region of interest" description="Disordered" evidence="1">
    <location>
        <begin position="642"/>
        <end position="678"/>
    </location>
</feature>
<dbReference type="GO" id="GO:0004519">
    <property type="term" value="F:endonuclease activity"/>
    <property type="evidence" value="ECO:0007669"/>
    <property type="project" value="TreeGrafter"/>
</dbReference>
<name>A0A6J1N3V4_BICAN</name>
<feature type="compositionally biased region" description="Low complexity" evidence="1">
    <location>
        <begin position="749"/>
        <end position="767"/>
    </location>
</feature>
<dbReference type="GeneID" id="112048318"/>
<dbReference type="SMART" id="SM01162">
    <property type="entry name" value="DUF1771"/>
    <property type="match status" value="1"/>
</dbReference>
<feature type="domain" description="CUE" evidence="3">
    <location>
        <begin position="903"/>
        <end position="945"/>
    </location>
</feature>
<dbReference type="InterPro" id="IPR003892">
    <property type="entry name" value="CUE"/>
</dbReference>
<dbReference type="KEGG" id="bany:112048318"/>
<dbReference type="AlphaFoldDB" id="A0A6J1N3V4"/>
<dbReference type="InterPro" id="IPR013899">
    <property type="entry name" value="DUF1771"/>
</dbReference>
<dbReference type="Gene3D" id="3.40.50.300">
    <property type="entry name" value="P-loop containing nucleotide triphosphate hydrolases"/>
    <property type="match status" value="1"/>
</dbReference>
<dbReference type="Gene3D" id="3.30.1370.110">
    <property type="match status" value="1"/>
</dbReference>
<dbReference type="PROSITE" id="PS51140">
    <property type="entry name" value="CUE"/>
    <property type="match status" value="1"/>
</dbReference>
<dbReference type="CDD" id="cd14279">
    <property type="entry name" value="CUE"/>
    <property type="match status" value="1"/>
</dbReference>
<proteinExistence type="predicted"/>
<organism evidence="4 5">
    <name type="scientific">Bicyclus anynana</name>
    <name type="common">Squinting bush brown butterfly</name>
    <dbReference type="NCBI Taxonomy" id="110368"/>
    <lineage>
        <taxon>Eukaryota</taxon>
        <taxon>Metazoa</taxon>
        <taxon>Ecdysozoa</taxon>
        <taxon>Arthropoda</taxon>
        <taxon>Hexapoda</taxon>
        <taxon>Insecta</taxon>
        <taxon>Pterygota</taxon>
        <taxon>Neoptera</taxon>
        <taxon>Endopterygota</taxon>
        <taxon>Lepidoptera</taxon>
        <taxon>Glossata</taxon>
        <taxon>Ditrysia</taxon>
        <taxon>Papilionoidea</taxon>
        <taxon>Nymphalidae</taxon>
        <taxon>Satyrinae</taxon>
        <taxon>Satyrini</taxon>
        <taxon>Mycalesina</taxon>
        <taxon>Bicyclus</taxon>
    </lineage>
</organism>
<accession>A0A6J1N3V4</accession>
<dbReference type="InterPro" id="IPR002625">
    <property type="entry name" value="Smr_dom"/>
</dbReference>
<dbReference type="Pfam" id="PF13671">
    <property type="entry name" value="AAA_33"/>
    <property type="match status" value="1"/>
</dbReference>
<dbReference type="InterPro" id="IPR036063">
    <property type="entry name" value="Smr_dom_sf"/>
</dbReference>
<evidence type="ECO:0000259" key="2">
    <source>
        <dbReference type="PROSITE" id="PS50828"/>
    </source>
</evidence>
<evidence type="ECO:0000313" key="4">
    <source>
        <dbReference type="Proteomes" id="UP001652582"/>
    </source>
</evidence>
<sequence length="1165" mass="132865">MEYENQNIEYNNIIETLINTFGEVLSRDVLYNIVEAFNGDLEQSANAVMNIIMEENNDNNTQPDSTVDIFRRAVEETTQPIPNSSSTACPDTPISFSKIAASTNASTRVQSPVYRAATSSSPDISQNFWTDQIQLILSHHENGVRILILMRGLPGSGKTYLAKKIIDAIYYTKNQHYATHIMSTDDYFMRNGRYMHDVSRLHEAHLWNQERATKAMTEGVSPVVIDNTNIELWEMQCYVTQGVKNGYIVEVIEPNTPWARKVFELSKRNSHNVPAATIRRKLENFQSGISGEYLIKSLNLQYLDCYKPPVLRSIPPLSLNIAEQSTYLDDHVENAFAINTISSTEEKQENRLENECNSLETPIAASTLENTNDKTDSCDESSDLAYNIDQFAKIHKCLEEIEKVEKEWDNGDTWDDNFQKKSKDRVNTDGFNSKPQRRNKSMETGTENYSDKFITPDEVCQDWSSCFKLLPSWEETTYIKEMECKPAVETKTSSTCIEYGDINLSPSKHLLKVITAVPRNINEYHVAVSNKKMPAKWMLDKSTSTNNNDILRDTFDCPNKEQHFTVFRKLFRNIARSDLRDIFDNCLGDVNWAVNIVLQGRARNELDIVVNDDCSDTEAEEHIDNVDLCQCLAAYEVIPYNNDSSPPPTPNFEKNVNEAMPSTSKSKGKKENVLSESSLQLKRQIEQNVVISDDHYSEHCLKIRKFRRGECTDEAVPLNQQIHTDDVQTLLHTTDDEETITSSNVLNTASHSQEPSTSTSETAETYAGDSSVVNEDVERSVNITLGKECISQLDEIFGRSNIEYPSFVIPKINMPMSLLNEINALWMESLMNQIEENITQSQIIIQQDKEFAMQLAKKEAELLSNGKEPEVPDFKEIMDMDFALSLYHKDVAEWRNSVPDDMAAKLTRDKLSNLFPDFSKDLLTEVLMAHDNNFQETVESLLMSTGQAKVLEPINGLGKFIMEKEMERCQKLLDEKKKQVYEVEWPLLPTVEKLEMSDVDKYRVEAERHLKARDYNYFKAQEYIRRGIMPAASYTSDVAAYHRKMYDISNSKAAMTLIHIRAAESDDKTMTDLHYMRVVEAIQTLDISIDWHISNLKEIRQKNGGVNTRTLFFITGRGLHSNGGPRIKPAVKKRLAERGLTYKQKNPGLLSVNVSADSKLTYEIA</sequence>
<dbReference type="PROSITE" id="PS50828">
    <property type="entry name" value="SMR"/>
    <property type="match status" value="1"/>
</dbReference>
<dbReference type="PANTHER" id="PTHR46535:SF1">
    <property type="entry name" value="NEDD4-BINDING PROTEIN 2"/>
    <property type="match status" value="1"/>
</dbReference>
<dbReference type="InterPro" id="IPR027417">
    <property type="entry name" value="P-loop_NTPase"/>
</dbReference>
<evidence type="ECO:0000259" key="3">
    <source>
        <dbReference type="PROSITE" id="PS51140"/>
    </source>
</evidence>
<dbReference type="InterPro" id="IPR052772">
    <property type="entry name" value="Endo/PolyKinase_Domain-Protein"/>
</dbReference>
<dbReference type="SUPFAM" id="SSF52540">
    <property type="entry name" value="P-loop containing nucleoside triphosphate hydrolases"/>
    <property type="match status" value="1"/>
</dbReference>
<dbReference type="SUPFAM" id="SSF160443">
    <property type="entry name" value="SMR domain-like"/>
    <property type="match status" value="1"/>
</dbReference>
<evidence type="ECO:0000256" key="1">
    <source>
        <dbReference type="SAM" id="MobiDB-lite"/>
    </source>
</evidence>
<gene>
    <name evidence="5" type="primary">LOC112048318</name>
</gene>
<dbReference type="SMART" id="SM00463">
    <property type="entry name" value="SMR"/>
    <property type="match status" value="1"/>
</dbReference>
<protein>
    <submittedName>
        <fullName evidence="5">Uncharacterized protein LOC112048318 isoform X1</fullName>
    </submittedName>
</protein>
<dbReference type="Pfam" id="PF02845">
    <property type="entry name" value="CUE"/>
    <property type="match status" value="1"/>
</dbReference>
<dbReference type="Proteomes" id="UP001652582">
    <property type="component" value="Chromosome 13"/>
</dbReference>